<dbReference type="KEGG" id="ccel:CCDG5_0341"/>
<organism evidence="2 3">
    <name type="scientific">[Clostridium] cellulosi</name>
    <dbReference type="NCBI Taxonomy" id="29343"/>
    <lineage>
        <taxon>Bacteria</taxon>
        <taxon>Bacillati</taxon>
        <taxon>Bacillota</taxon>
        <taxon>Clostridia</taxon>
        <taxon>Eubacteriales</taxon>
        <taxon>Oscillospiraceae</taxon>
        <taxon>Oscillospiraceae incertae sedis</taxon>
    </lineage>
</organism>
<name>A0A078KM14_9FIRM</name>
<reference evidence="3" key="1">
    <citation type="submission" date="2014-07" db="EMBL/GenBank/DDBJ databases">
        <authorList>
            <person name="Wibberg D."/>
        </authorList>
    </citation>
    <scope>NUCLEOTIDE SEQUENCE [LARGE SCALE GENOMIC DNA]</scope>
    <source>
        <strain evidence="3">DG5</strain>
    </source>
</reference>
<keyword evidence="3" id="KW-1185">Reference proteome</keyword>
<dbReference type="STRING" id="29343.CCDG5_0341"/>
<dbReference type="HOGENOM" id="CLU_171854_4_3_9"/>
<proteinExistence type="predicted"/>
<evidence type="ECO:0000256" key="1">
    <source>
        <dbReference type="SAM" id="Phobius"/>
    </source>
</evidence>
<evidence type="ECO:0008006" key="4">
    <source>
        <dbReference type="Google" id="ProtNLM"/>
    </source>
</evidence>
<dbReference type="Pfam" id="PF04964">
    <property type="entry name" value="Flp_Fap"/>
    <property type="match status" value="1"/>
</dbReference>
<keyword evidence="1" id="KW-0472">Membrane</keyword>
<keyword evidence="1" id="KW-0812">Transmembrane</keyword>
<keyword evidence="1" id="KW-1133">Transmembrane helix</keyword>
<dbReference type="AlphaFoldDB" id="A0A078KM14"/>
<dbReference type="PATRIC" id="fig|29343.3.peg.359"/>
<evidence type="ECO:0000313" key="3">
    <source>
        <dbReference type="Proteomes" id="UP000032431"/>
    </source>
</evidence>
<dbReference type="Proteomes" id="UP000032431">
    <property type="component" value="Chromosome I"/>
</dbReference>
<gene>
    <name evidence="2" type="ORF">CCDG5_0341</name>
</gene>
<dbReference type="EMBL" id="LM995447">
    <property type="protein sequence ID" value="CDZ23483.1"/>
    <property type="molecule type" value="Genomic_DNA"/>
</dbReference>
<evidence type="ECO:0000313" key="2">
    <source>
        <dbReference type="EMBL" id="CDZ23483.1"/>
    </source>
</evidence>
<protein>
    <recommendedName>
        <fullName evidence="4">Flp/Fap pilin component</fullName>
    </recommendedName>
</protein>
<accession>A0A078KM14</accession>
<feature type="transmembrane region" description="Helical" evidence="1">
    <location>
        <begin position="20"/>
        <end position="42"/>
    </location>
</feature>
<dbReference type="InterPro" id="IPR007047">
    <property type="entry name" value="Flp_Fap"/>
</dbReference>
<sequence>MEKLANWFLSEESGQGMVEYALILALIAVVLIGILGAVSGTLQQTFQNIVDKLGAANAAGSNP</sequence>